<comment type="caution">
    <text evidence="2">The sequence shown here is derived from an EMBL/GenBank/DDBJ whole genome shotgun (WGS) entry which is preliminary data.</text>
</comment>
<reference evidence="3" key="1">
    <citation type="submission" date="2017-03" db="EMBL/GenBank/DDBJ databases">
        <title>Genomes of endolithic fungi from Antarctica.</title>
        <authorList>
            <person name="Coleine C."/>
            <person name="Masonjones S."/>
            <person name="Stajich J.E."/>
        </authorList>
    </citation>
    <scope>NUCLEOTIDE SEQUENCE [LARGE SCALE GENOMIC DNA]</scope>
    <source>
        <strain evidence="3">CCFEE 5527</strain>
    </source>
</reference>
<evidence type="ECO:0000313" key="3">
    <source>
        <dbReference type="Proteomes" id="UP000192596"/>
    </source>
</evidence>
<keyword evidence="3" id="KW-1185">Reference proteome</keyword>
<feature type="compositionally biased region" description="Low complexity" evidence="1">
    <location>
        <begin position="71"/>
        <end position="80"/>
    </location>
</feature>
<name>A0A1V8THL9_9PEZI</name>
<evidence type="ECO:0000256" key="1">
    <source>
        <dbReference type="SAM" id="MobiDB-lite"/>
    </source>
</evidence>
<dbReference type="AlphaFoldDB" id="A0A1V8THL9"/>
<dbReference type="Proteomes" id="UP000192596">
    <property type="component" value="Unassembled WGS sequence"/>
</dbReference>
<gene>
    <name evidence="2" type="ORF">B0A48_04041</name>
</gene>
<accession>A0A1V8THL9</accession>
<sequence length="109" mass="11836">MCAVTLIVLADCAQELPTIKYCDEATADVKKYEEKPKCGEKVDPPRRCKTRLVEEGKRTFGGAAKATGDEAQAPDGTAAAGAGGKDVNPLQHLLKHVQRKSYHLNSLRR</sequence>
<organism evidence="2 3">
    <name type="scientific">Cryoendolithus antarcticus</name>
    <dbReference type="NCBI Taxonomy" id="1507870"/>
    <lineage>
        <taxon>Eukaryota</taxon>
        <taxon>Fungi</taxon>
        <taxon>Dikarya</taxon>
        <taxon>Ascomycota</taxon>
        <taxon>Pezizomycotina</taxon>
        <taxon>Dothideomycetes</taxon>
        <taxon>Dothideomycetidae</taxon>
        <taxon>Cladosporiales</taxon>
        <taxon>Cladosporiaceae</taxon>
        <taxon>Cryoendolithus</taxon>
    </lineage>
</organism>
<evidence type="ECO:0000313" key="2">
    <source>
        <dbReference type="EMBL" id="OQO10741.1"/>
    </source>
</evidence>
<proteinExistence type="predicted"/>
<dbReference type="EMBL" id="NAJO01000008">
    <property type="protein sequence ID" value="OQO10741.1"/>
    <property type="molecule type" value="Genomic_DNA"/>
</dbReference>
<feature type="region of interest" description="Disordered" evidence="1">
    <location>
        <begin position="59"/>
        <end position="87"/>
    </location>
</feature>
<protein>
    <submittedName>
        <fullName evidence="2">Uncharacterized protein</fullName>
    </submittedName>
</protein>
<dbReference type="InParanoid" id="A0A1V8THL9"/>